<reference evidence="1 2" key="1">
    <citation type="submission" date="2020-02" db="EMBL/GenBank/DDBJ databases">
        <title>Whole-genome analyses of novel actinobacteria.</title>
        <authorList>
            <person name="Sahin N."/>
            <person name="Gencbay T."/>
        </authorList>
    </citation>
    <scope>NUCLEOTIDE SEQUENCE [LARGE SCALE GENOMIC DNA]</scope>
    <source>
        <strain evidence="1 2">HC44</strain>
    </source>
</reference>
<dbReference type="EMBL" id="JAAKZY010000227">
    <property type="protein sequence ID" value="NGO14003.1"/>
    <property type="molecule type" value="Genomic_DNA"/>
</dbReference>
<evidence type="ECO:0000313" key="1">
    <source>
        <dbReference type="EMBL" id="NGO14003.1"/>
    </source>
</evidence>
<name>A0A6G4VJQ4_9ACTN</name>
<evidence type="ECO:0000313" key="2">
    <source>
        <dbReference type="Proteomes" id="UP000472335"/>
    </source>
</evidence>
<dbReference type="RefSeq" id="WP_165267941.1">
    <property type="nucleotide sequence ID" value="NZ_JAAKZY010000227.1"/>
</dbReference>
<gene>
    <name evidence="1" type="ORF">G5C60_42045</name>
</gene>
<organism evidence="1 2">
    <name type="scientific">Streptomyces scabichelini</name>
    <dbReference type="NCBI Taxonomy" id="2711217"/>
    <lineage>
        <taxon>Bacteria</taxon>
        <taxon>Bacillati</taxon>
        <taxon>Actinomycetota</taxon>
        <taxon>Actinomycetes</taxon>
        <taxon>Kitasatosporales</taxon>
        <taxon>Streptomycetaceae</taxon>
        <taxon>Streptomyces</taxon>
    </lineage>
</organism>
<protein>
    <submittedName>
        <fullName evidence="1">Uncharacterized protein</fullName>
    </submittedName>
</protein>
<comment type="caution">
    <text evidence="1">The sequence shown here is derived from an EMBL/GenBank/DDBJ whole genome shotgun (WGS) entry which is preliminary data.</text>
</comment>
<sequence length="55" mass="5541">MAHNTWDFASWSVLSARRVFAGDLAGAGSLVAEATAIGEATGSSVGNLLGCFSPL</sequence>
<accession>A0A6G4VJQ4</accession>
<dbReference type="AlphaFoldDB" id="A0A6G4VJQ4"/>
<proteinExistence type="predicted"/>
<dbReference type="Proteomes" id="UP000472335">
    <property type="component" value="Unassembled WGS sequence"/>
</dbReference>
<keyword evidence="2" id="KW-1185">Reference proteome</keyword>